<evidence type="ECO:0000256" key="2">
    <source>
        <dbReference type="ARBA" id="ARBA00022618"/>
    </source>
</evidence>
<keyword evidence="4" id="KW-0131">Cell cycle</keyword>
<evidence type="ECO:0000256" key="3">
    <source>
        <dbReference type="ARBA" id="ARBA00022829"/>
    </source>
</evidence>
<evidence type="ECO:0000256" key="4">
    <source>
        <dbReference type="ARBA" id="ARBA00023306"/>
    </source>
</evidence>
<dbReference type="InterPro" id="IPR036388">
    <property type="entry name" value="WH-like_DNA-bd_sf"/>
</dbReference>
<dbReference type="SUPFAM" id="SSF46785">
    <property type="entry name" value="Winged helix' DNA-binding domain"/>
    <property type="match status" value="2"/>
</dbReference>
<name>A0A1B1TDB7_9ARCH</name>
<protein>
    <submittedName>
        <fullName evidence="5">Segregation and condensation protein B (ScpB)</fullName>
    </submittedName>
</protein>
<sequence>MKELIAVEAALFSAGRPLDPTETAEATGLSRNKALGALDALVEIYKSREGALEVIKLGTKYALQLKSKAIEYGRRLAPQEIPSYLLRTLALIAHEQPMMQKELKYKLGDKVYEHVSELLELGMIQRERKGRSFELSVTPAFLEYFGIEAENQSEMKEYLEKALSSS</sequence>
<dbReference type="AlphaFoldDB" id="A0A1B1TDB7"/>
<dbReference type="EMBL" id="KP211882">
    <property type="protein sequence ID" value="ANV80276.1"/>
    <property type="molecule type" value="Genomic_DNA"/>
</dbReference>
<accession>A0A1B1TDB7</accession>
<dbReference type="Gene3D" id="1.10.10.10">
    <property type="entry name" value="Winged helix-like DNA-binding domain superfamily/Winged helix DNA-binding domain"/>
    <property type="match status" value="2"/>
</dbReference>
<dbReference type="GO" id="GO:0051304">
    <property type="term" value="P:chromosome separation"/>
    <property type="evidence" value="ECO:0007669"/>
    <property type="project" value="InterPro"/>
</dbReference>
<dbReference type="GO" id="GO:0051301">
    <property type="term" value="P:cell division"/>
    <property type="evidence" value="ECO:0007669"/>
    <property type="project" value="UniProtKB-KW"/>
</dbReference>
<dbReference type="InterPro" id="IPR005234">
    <property type="entry name" value="ScpB_csome_segregation"/>
</dbReference>
<proteinExistence type="predicted"/>
<organism evidence="5">
    <name type="scientific">uncultured Poseidoniia archaeon</name>
    <dbReference type="NCBI Taxonomy" id="1697135"/>
    <lineage>
        <taxon>Archaea</taxon>
        <taxon>Methanobacteriati</taxon>
        <taxon>Thermoplasmatota</taxon>
        <taxon>Candidatus Poseidoniia</taxon>
        <taxon>environmental samples</taxon>
    </lineage>
</organism>
<reference evidence="5" key="1">
    <citation type="submission" date="2014-11" db="EMBL/GenBank/DDBJ databases">
        <authorList>
            <person name="Zhu J."/>
            <person name="Qi W."/>
            <person name="Song R."/>
        </authorList>
    </citation>
    <scope>NUCLEOTIDE SEQUENCE</scope>
</reference>
<dbReference type="PANTHER" id="PTHR34298:SF2">
    <property type="entry name" value="SEGREGATION AND CONDENSATION PROTEIN B"/>
    <property type="match status" value="1"/>
</dbReference>
<evidence type="ECO:0000313" key="5">
    <source>
        <dbReference type="EMBL" id="ANV80276.1"/>
    </source>
</evidence>
<keyword evidence="3" id="KW-0159">Chromosome partition</keyword>
<reference evidence="5" key="2">
    <citation type="journal article" date="2015" name="ISME J.">
        <title>A new class of marine Euryarchaeota group II from the Mediterranean deep chlorophyll maximum.</title>
        <authorList>
            <person name="Martin-Cuadrado A.B."/>
            <person name="Garcia-Heredia I."/>
            <person name="Molto A.G."/>
            <person name="Lopez-Ubeda R."/>
            <person name="Kimes N."/>
            <person name="Lopez-Garcia P."/>
            <person name="Moreira D."/>
            <person name="Rodriguez-Valera F."/>
        </authorList>
    </citation>
    <scope>NUCLEOTIDE SEQUENCE</scope>
</reference>
<keyword evidence="2" id="KW-0132">Cell division</keyword>
<keyword evidence="1" id="KW-0963">Cytoplasm</keyword>
<dbReference type="InterPro" id="IPR036390">
    <property type="entry name" value="WH_DNA-bd_sf"/>
</dbReference>
<dbReference type="Pfam" id="PF04079">
    <property type="entry name" value="SMC_ScpB"/>
    <property type="match status" value="1"/>
</dbReference>
<evidence type="ECO:0000256" key="1">
    <source>
        <dbReference type="ARBA" id="ARBA00022490"/>
    </source>
</evidence>
<dbReference type="PANTHER" id="PTHR34298">
    <property type="entry name" value="SEGREGATION AND CONDENSATION PROTEIN B"/>
    <property type="match status" value="1"/>
</dbReference>